<name>A0A1R0ZMJ2_9BACL</name>
<accession>A0A1R0ZMJ2</accession>
<dbReference type="Proteomes" id="UP000187425">
    <property type="component" value="Unassembled WGS sequence"/>
</dbReference>
<evidence type="ECO:0000313" key="2">
    <source>
        <dbReference type="Proteomes" id="UP000187425"/>
    </source>
</evidence>
<dbReference type="EMBL" id="MPTW01000002">
    <property type="protein sequence ID" value="OME73433.1"/>
    <property type="molecule type" value="Genomic_DNA"/>
</dbReference>
<evidence type="ECO:0000313" key="1">
    <source>
        <dbReference type="EMBL" id="OME73433.1"/>
    </source>
</evidence>
<sequence>MYFIILNIDMYINEVINDDNFEISELLSLLDKDINDDYKLDLMAYSTEPISMSGKQYSERLECYILENNFNIIDLPYLVSGYDQKSTNLREKIRSISIEHFDQIHRDNYKVPYNLLIEIFESSEIEKSGKKRMLVSHIIYLNEVETITCLQLLHMTEVISLFSGRRPKIERSNENEKILGIFKTKGWITSFNIDRQDNNFFRAIGRRTHVEDL</sequence>
<gene>
    <name evidence="1" type="ORF">BSK65_06555</name>
</gene>
<dbReference type="OrthoDB" id="1701659at2"/>
<comment type="caution">
    <text evidence="1">The sequence shown here is derived from an EMBL/GenBank/DDBJ whole genome shotgun (WGS) entry which is preliminary data.</text>
</comment>
<organism evidence="1 2">
    <name type="scientific">Paenibacillus odorifer</name>
    <dbReference type="NCBI Taxonomy" id="189426"/>
    <lineage>
        <taxon>Bacteria</taxon>
        <taxon>Bacillati</taxon>
        <taxon>Bacillota</taxon>
        <taxon>Bacilli</taxon>
        <taxon>Bacillales</taxon>
        <taxon>Paenibacillaceae</taxon>
        <taxon>Paenibacillus</taxon>
    </lineage>
</organism>
<dbReference type="AlphaFoldDB" id="A0A1R0ZMJ2"/>
<reference evidence="1 2" key="1">
    <citation type="submission" date="2016-11" db="EMBL/GenBank/DDBJ databases">
        <title>Paenibacillus species isolates.</title>
        <authorList>
            <person name="Beno S.M."/>
        </authorList>
    </citation>
    <scope>NUCLEOTIDE SEQUENCE [LARGE SCALE GENOMIC DNA]</scope>
    <source>
        <strain evidence="1 2">FSL H7-0443</strain>
    </source>
</reference>
<protein>
    <submittedName>
        <fullName evidence="1">Uncharacterized protein</fullName>
    </submittedName>
</protein>
<proteinExistence type="predicted"/>